<proteinExistence type="predicted"/>
<dbReference type="RefSeq" id="WP_153547297.1">
    <property type="nucleotide sequence ID" value="NZ_WIXK01000004.1"/>
</dbReference>
<dbReference type="Proteomes" id="UP000436694">
    <property type="component" value="Unassembled WGS sequence"/>
</dbReference>
<reference evidence="1 2" key="1">
    <citation type="submission" date="2019-10" db="EMBL/GenBank/DDBJ databases">
        <title>Epibacterium sp. nov., isolated from seawater.</title>
        <authorList>
            <person name="Zhang X."/>
            <person name="Li N."/>
        </authorList>
    </citation>
    <scope>NUCLEOTIDE SEQUENCE [LARGE SCALE GENOMIC DNA]</scope>
    <source>
        <strain evidence="1 2">SM1969</strain>
    </source>
</reference>
<evidence type="ECO:0000313" key="1">
    <source>
        <dbReference type="EMBL" id="MQY42778.1"/>
    </source>
</evidence>
<evidence type="ECO:0000313" key="2">
    <source>
        <dbReference type="Proteomes" id="UP000436694"/>
    </source>
</evidence>
<sequence length="96" mass="10554">MFVVFLKFGQNRAAAGDHMEGHKAWIGQGFERGIFLAVGSLADKQGGGIWAHNCTAEELEAFVKEDPFVVHDVVAPEITEILPARLDDRLSFLKDA</sequence>
<comment type="caution">
    <text evidence="1">The sequence shown here is derived from an EMBL/GenBank/DDBJ whole genome shotgun (WGS) entry which is preliminary data.</text>
</comment>
<gene>
    <name evidence="1" type="ORF">GG681_08995</name>
</gene>
<dbReference type="AlphaFoldDB" id="A0A844ATU0"/>
<protein>
    <recommendedName>
        <fullName evidence="3">YCII-related domain-containing protein</fullName>
    </recommendedName>
</protein>
<dbReference type="Gene3D" id="3.30.70.1060">
    <property type="entry name" value="Dimeric alpha+beta barrel"/>
    <property type="match status" value="1"/>
</dbReference>
<dbReference type="PANTHER" id="PTHR37828">
    <property type="entry name" value="GSR2449 PROTEIN"/>
    <property type="match status" value="1"/>
</dbReference>
<dbReference type="SUPFAM" id="SSF54909">
    <property type="entry name" value="Dimeric alpha+beta barrel"/>
    <property type="match status" value="1"/>
</dbReference>
<accession>A0A844ATU0</accession>
<name>A0A844ATU0_9RHOB</name>
<dbReference type="PANTHER" id="PTHR37828:SF1">
    <property type="entry name" value="YCII-RELATED DOMAIN-CONTAINING PROTEIN"/>
    <property type="match status" value="1"/>
</dbReference>
<dbReference type="InterPro" id="IPR011008">
    <property type="entry name" value="Dimeric_a/b-barrel"/>
</dbReference>
<organism evidence="1 2">
    <name type="scientific">Tritonibacter aquimaris</name>
    <dbReference type="NCBI Taxonomy" id="2663379"/>
    <lineage>
        <taxon>Bacteria</taxon>
        <taxon>Pseudomonadati</taxon>
        <taxon>Pseudomonadota</taxon>
        <taxon>Alphaproteobacteria</taxon>
        <taxon>Rhodobacterales</taxon>
        <taxon>Paracoccaceae</taxon>
        <taxon>Tritonibacter</taxon>
    </lineage>
</organism>
<dbReference type="EMBL" id="WIXK01000004">
    <property type="protein sequence ID" value="MQY42778.1"/>
    <property type="molecule type" value="Genomic_DNA"/>
</dbReference>
<evidence type="ECO:0008006" key="3">
    <source>
        <dbReference type="Google" id="ProtNLM"/>
    </source>
</evidence>
<keyword evidence="2" id="KW-1185">Reference proteome</keyword>